<dbReference type="InterPro" id="IPR029062">
    <property type="entry name" value="Class_I_gatase-like"/>
</dbReference>
<evidence type="ECO:0000313" key="3">
    <source>
        <dbReference type="Proteomes" id="UP000294498"/>
    </source>
</evidence>
<comment type="caution">
    <text evidence="2">The sequence shown here is derived from an EMBL/GenBank/DDBJ whole genome shotgun (WGS) entry which is preliminary data.</text>
</comment>
<dbReference type="GO" id="GO:0005737">
    <property type="term" value="C:cytoplasm"/>
    <property type="evidence" value="ECO:0007669"/>
    <property type="project" value="TreeGrafter"/>
</dbReference>
<evidence type="ECO:0000259" key="1">
    <source>
        <dbReference type="Pfam" id="PF01965"/>
    </source>
</evidence>
<dbReference type="Gene3D" id="3.40.50.880">
    <property type="match status" value="1"/>
</dbReference>
<organism evidence="2 3">
    <name type="scientific">Dinghuibacter silviterrae</name>
    <dbReference type="NCBI Taxonomy" id="1539049"/>
    <lineage>
        <taxon>Bacteria</taxon>
        <taxon>Pseudomonadati</taxon>
        <taxon>Bacteroidota</taxon>
        <taxon>Chitinophagia</taxon>
        <taxon>Chitinophagales</taxon>
        <taxon>Chitinophagaceae</taxon>
        <taxon>Dinghuibacter</taxon>
    </lineage>
</organism>
<proteinExistence type="predicted"/>
<protein>
    <submittedName>
        <fullName evidence="2">DJ-1/PfpI family protein</fullName>
    </submittedName>
</protein>
<dbReference type="SUPFAM" id="SSF52317">
    <property type="entry name" value="Class I glutamine amidotransferase-like"/>
    <property type="match status" value="1"/>
</dbReference>
<gene>
    <name evidence="2" type="ORF">EDB95_0534</name>
</gene>
<dbReference type="PANTHER" id="PTHR48094">
    <property type="entry name" value="PROTEIN/NUCLEIC ACID DEGLYCASE DJ-1-RELATED"/>
    <property type="match status" value="1"/>
</dbReference>
<dbReference type="EMBL" id="SODV01000001">
    <property type="protein sequence ID" value="TDW99524.1"/>
    <property type="molecule type" value="Genomic_DNA"/>
</dbReference>
<feature type="domain" description="DJ-1/PfpI" evidence="1">
    <location>
        <begin position="5"/>
        <end position="167"/>
    </location>
</feature>
<dbReference type="RefSeq" id="WP_162852462.1">
    <property type="nucleotide sequence ID" value="NZ_SODV01000001.1"/>
</dbReference>
<dbReference type="AlphaFoldDB" id="A0A4R8DQ41"/>
<name>A0A4R8DQ41_9BACT</name>
<evidence type="ECO:0000313" key="2">
    <source>
        <dbReference type="EMBL" id="TDW99524.1"/>
    </source>
</evidence>
<dbReference type="InterPro" id="IPR002818">
    <property type="entry name" value="DJ-1/PfpI"/>
</dbReference>
<dbReference type="InterPro" id="IPR050325">
    <property type="entry name" value="Prot/Nucl_acid_deglycase"/>
</dbReference>
<dbReference type="PANTHER" id="PTHR48094:SF19">
    <property type="entry name" value="DJ-1_PFPI DOMAIN-CONTAINING PROTEIN"/>
    <property type="match status" value="1"/>
</dbReference>
<dbReference type="Proteomes" id="UP000294498">
    <property type="component" value="Unassembled WGS sequence"/>
</dbReference>
<dbReference type="Pfam" id="PF01965">
    <property type="entry name" value="DJ-1_PfpI"/>
    <property type="match status" value="1"/>
</dbReference>
<keyword evidence="3" id="KW-1185">Reference proteome</keyword>
<sequence length="201" mass="22317">MRKKTCYVFLTEEYADYEIALVMAGLHSFGGVEVMTFALTREPVSSMGNLAVLPDYALNEVDPSDVDLLLLPGSPLWEQGANQEIAGLVRSVYLLDRGIAAICGATVFLAREGYLDNCWHTSNFEGYLATTADSYGGEVKYTGEPAVRDGQLITAGGVYGFQFAVEVFDFLGLRENPGFQEWLQYFHRGEEVIRRSRAILF</sequence>
<reference evidence="2 3" key="1">
    <citation type="submission" date="2019-03" db="EMBL/GenBank/DDBJ databases">
        <title>Genomic Encyclopedia of Type Strains, Phase IV (KMG-IV): sequencing the most valuable type-strain genomes for metagenomic binning, comparative biology and taxonomic classification.</title>
        <authorList>
            <person name="Goeker M."/>
        </authorList>
    </citation>
    <scope>NUCLEOTIDE SEQUENCE [LARGE SCALE GENOMIC DNA]</scope>
    <source>
        <strain evidence="2 3">DSM 100059</strain>
    </source>
</reference>
<accession>A0A4R8DQ41</accession>